<comment type="caution">
    <text evidence="1">The sequence shown here is derived from an EMBL/GenBank/DDBJ whole genome shotgun (WGS) entry which is preliminary data.</text>
</comment>
<accession>A0AAW0G146</accession>
<proteinExistence type="predicted"/>
<protein>
    <submittedName>
        <fullName evidence="1">Uncharacterized protein</fullName>
    </submittedName>
</protein>
<dbReference type="AlphaFoldDB" id="A0AAW0G146"/>
<gene>
    <name evidence="1" type="ORF">QCA50_011610</name>
</gene>
<evidence type="ECO:0000313" key="2">
    <source>
        <dbReference type="Proteomes" id="UP001385951"/>
    </source>
</evidence>
<name>A0AAW0G146_9APHY</name>
<dbReference type="Proteomes" id="UP001385951">
    <property type="component" value="Unassembled WGS sequence"/>
</dbReference>
<keyword evidence="2" id="KW-1185">Reference proteome</keyword>
<reference evidence="1 2" key="1">
    <citation type="submission" date="2022-09" db="EMBL/GenBank/DDBJ databases">
        <authorList>
            <person name="Palmer J.M."/>
        </authorList>
    </citation>
    <scope>NUCLEOTIDE SEQUENCE [LARGE SCALE GENOMIC DNA]</scope>
    <source>
        <strain evidence="1 2">DSM 7382</strain>
    </source>
</reference>
<sequence>MSWFHRQEYLDAYMADSNWKKLIHMVPSLLCKWNACLDQVEDSEEYFQRLCDRIGPHHTASYTWEEETMQQDWLEDVTVMDTLDVKDDKAPGKASIQLELAQSEVQSDILPGSAAWISFGLKLEEQQIELLKHVRSLEKSPTVEQQLSLQEKHCHLQTRIDSFTCCGVEYLQDSPSLSSNNLDAEWLDTDEDVDDAIPSTLSTSDIPVIVDATYAEQQCIPLPSSYGKEHCANIIRRMAQCELSLREGQANDALHLLCVTIAHSSFIFRSCVRKNSPKTNYAKCLRSYGNAHAVQMSIDNAAKVYSSAHKAMVILGTGDALLQQFKVLTRADLAASTAVANSNEAGQGKKKLSWIWHKMSENDDPVFVTEMYRVNWLRAKSRRDRWAEEKTLLQSELECTHRYFLYHMEQWKTRSLNTTAGFECYALQQAYMWHNFARQAEGALNVIKGQ</sequence>
<evidence type="ECO:0000313" key="1">
    <source>
        <dbReference type="EMBL" id="KAK7685247.1"/>
    </source>
</evidence>
<dbReference type="EMBL" id="JASBNA010000021">
    <property type="protein sequence ID" value="KAK7685247.1"/>
    <property type="molecule type" value="Genomic_DNA"/>
</dbReference>
<organism evidence="1 2">
    <name type="scientific">Cerrena zonata</name>
    <dbReference type="NCBI Taxonomy" id="2478898"/>
    <lineage>
        <taxon>Eukaryota</taxon>
        <taxon>Fungi</taxon>
        <taxon>Dikarya</taxon>
        <taxon>Basidiomycota</taxon>
        <taxon>Agaricomycotina</taxon>
        <taxon>Agaricomycetes</taxon>
        <taxon>Polyporales</taxon>
        <taxon>Cerrenaceae</taxon>
        <taxon>Cerrena</taxon>
    </lineage>
</organism>